<dbReference type="CDD" id="cd06575">
    <property type="entry name" value="PASTA_Pbp2x-like_2"/>
    <property type="match status" value="1"/>
</dbReference>
<dbReference type="Pfam" id="PF03793">
    <property type="entry name" value="PASTA"/>
    <property type="match status" value="1"/>
</dbReference>
<accession>A0A498R2D8</accession>
<dbReference type="GO" id="GO:0008658">
    <property type="term" value="F:penicillin binding"/>
    <property type="evidence" value="ECO:0007669"/>
    <property type="project" value="InterPro"/>
</dbReference>
<name>A0A498R2D8_9FIRM</name>
<dbReference type="InterPro" id="IPR036138">
    <property type="entry name" value="PBP_dimer_sf"/>
</dbReference>
<dbReference type="SUPFAM" id="SSF54184">
    <property type="entry name" value="Penicillin-binding protein 2x (pbp-2x), c-terminal domain"/>
    <property type="match status" value="1"/>
</dbReference>
<dbReference type="PANTHER" id="PTHR30627:SF1">
    <property type="entry name" value="PEPTIDOGLYCAN D,D-TRANSPEPTIDASE FTSI"/>
    <property type="match status" value="1"/>
</dbReference>
<dbReference type="PROSITE" id="PS51178">
    <property type="entry name" value="PASTA"/>
    <property type="match status" value="1"/>
</dbReference>
<dbReference type="GO" id="GO:0071555">
    <property type="term" value="P:cell wall organization"/>
    <property type="evidence" value="ECO:0007669"/>
    <property type="project" value="TreeGrafter"/>
</dbReference>
<proteinExistence type="inferred from homology"/>
<dbReference type="InterPro" id="IPR005543">
    <property type="entry name" value="PASTA_dom"/>
</dbReference>
<gene>
    <name evidence="5" type="ORF">LUCI_0522</name>
</gene>
<dbReference type="Gene3D" id="3.90.1310.10">
    <property type="entry name" value="Penicillin-binding protein 2a (Domain 2)"/>
    <property type="match status" value="1"/>
</dbReference>
<dbReference type="GO" id="GO:0005886">
    <property type="term" value="C:plasma membrane"/>
    <property type="evidence" value="ECO:0007669"/>
    <property type="project" value="TreeGrafter"/>
</dbReference>
<dbReference type="SMART" id="SM00740">
    <property type="entry name" value="PASTA"/>
    <property type="match status" value="1"/>
</dbReference>
<dbReference type="Pfam" id="PF03717">
    <property type="entry name" value="PBP_dimer"/>
    <property type="match status" value="1"/>
</dbReference>
<dbReference type="SUPFAM" id="SSF56519">
    <property type="entry name" value="Penicillin binding protein dimerisation domain"/>
    <property type="match status" value="1"/>
</dbReference>
<sequence>MVVLVQKRIILLLVGLLLSFVVITGRIAWVQFVDGKQMVERIQFQLVDKWKLQSPRGTIYDRNGKELAVSRMTKSLYANPSHLNPDPDTVAAWLAPVLDLKQAVIKARLEQGGSFVWLKRMLEPEKSQAVTAIIKEHQIKGLAFIEESKRYYPNDGLAAQTLGFVGTDDVGLDGIERALDKVIKGKQTEQAVETDSYGTPIFKSIFSYTPRKEGKSVYLTLDLGIQFVVEQNLDKIMATTHARSATVIIMNPRTGEILAIGNRPGYNPNEFYRYNEKDWKNRAVSFIYEPGSTFKTVVAAAAVQENLIRPEDRFYDKGFVEVSGRRIQNWNGESYGNISFLKVFEDSINTGFVHIGLKLGAARLNHYAEMFGFGQTTGSGLPGEENGILFKTEDMRASDVATMAIGQSIACTPLQLLTAVSAIANDGVLLKPYIVKEIDNADGTVESRTTTQVVRQAVSPEAAHIVKYMMEKEMEEGGGKAGTVKGYLFGGKTGTAQRLNDNGSGYEAGHYISSFVGFGPVENPQVAALVVIDDPQGGLFYGSEIAAPAFRDIMTQVVRLLNIPPDNPQTLPAPETDQPVPAAPAAAAIPAESPPPGKAVVPNLAGTTIREAGELLNKAGLAFVPQGTGVMVRQSMPPGTVVQAGTEVTVYFEPR</sequence>
<comment type="subcellular location">
    <subcellularLocation>
        <location evidence="1">Membrane</location>
    </subcellularLocation>
</comment>
<dbReference type="Proteomes" id="UP000277811">
    <property type="component" value="Unassembled WGS sequence"/>
</dbReference>
<dbReference type="PANTHER" id="PTHR30627">
    <property type="entry name" value="PEPTIDOGLYCAN D,D-TRANSPEPTIDASE"/>
    <property type="match status" value="1"/>
</dbReference>
<organism evidence="5 6">
    <name type="scientific">Lucifera butyrica</name>
    <dbReference type="NCBI Taxonomy" id="1351585"/>
    <lineage>
        <taxon>Bacteria</taxon>
        <taxon>Bacillati</taxon>
        <taxon>Bacillota</taxon>
        <taxon>Negativicutes</taxon>
        <taxon>Veillonellales</taxon>
        <taxon>Veillonellaceae</taxon>
        <taxon>Lucifera</taxon>
    </lineage>
</organism>
<dbReference type="InterPro" id="IPR012338">
    <property type="entry name" value="Beta-lactam/transpept-like"/>
</dbReference>
<dbReference type="AlphaFoldDB" id="A0A498R2D8"/>
<dbReference type="InterPro" id="IPR001460">
    <property type="entry name" value="PCN-bd_Tpept"/>
</dbReference>
<evidence type="ECO:0000313" key="6">
    <source>
        <dbReference type="Proteomes" id="UP000277811"/>
    </source>
</evidence>
<reference evidence="5 6" key="1">
    <citation type="submission" date="2018-06" db="EMBL/GenBank/DDBJ databases">
        <authorList>
            <person name="Strepis N."/>
        </authorList>
    </citation>
    <scope>NUCLEOTIDE SEQUENCE [LARGE SCALE GENOMIC DNA]</scope>
    <source>
        <strain evidence="5">LUCI</strain>
    </source>
</reference>
<dbReference type="InterPro" id="IPR005311">
    <property type="entry name" value="PBP_dimer"/>
</dbReference>
<dbReference type="Gene3D" id="3.30.10.20">
    <property type="match status" value="1"/>
</dbReference>
<evidence type="ECO:0000256" key="1">
    <source>
        <dbReference type="ARBA" id="ARBA00004370"/>
    </source>
</evidence>
<evidence type="ECO:0000259" key="4">
    <source>
        <dbReference type="PROSITE" id="PS51178"/>
    </source>
</evidence>
<dbReference type="Gene3D" id="3.30.450.330">
    <property type="match status" value="1"/>
</dbReference>
<comment type="similarity">
    <text evidence="2">Belongs to the transpeptidase family.</text>
</comment>
<dbReference type="Gene3D" id="3.40.710.10">
    <property type="entry name" value="DD-peptidase/beta-lactamase superfamily"/>
    <property type="match status" value="1"/>
</dbReference>
<dbReference type="InterPro" id="IPR050515">
    <property type="entry name" value="Beta-lactam/transpept"/>
</dbReference>
<dbReference type="RefSeq" id="WP_207856873.1">
    <property type="nucleotide sequence ID" value="NZ_UPPP01000054.1"/>
</dbReference>
<evidence type="ECO:0000256" key="2">
    <source>
        <dbReference type="ARBA" id="ARBA00007171"/>
    </source>
</evidence>
<evidence type="ECO:0000256" key="3">
    <source>
        <dbReference type="ARBA" id="ARBA00023136"/>
    </source>
</evidence>
<dbReference type="Pfam" id="PF00905">
    <property type="entry name" value="Transpeptidase"/>
    <property type="match status" value="1"/>
</dbReference>
<protein>
    <recommendedName>
        <fullName evidence="4">PASTA domain-containing protein</fullName>
    </recommendedName>
</protein>
<keyword evidence="6" id="KW-1185">Reference proteome</keyword>
<dbReference type="SUPFAM" id="SSF56601">
    <property type="entry name" value="beta-lactamase/transpeptidase-like"/>
    <property type="match status" value="1"/>
</dbReference>
<keyword evidence="3" id="KW-0472">Membrane</keyword>
<dbReference type="EMBL" id="UPPP01000054">
    <property type="protein sequence ID" value="VBB05315.1"/>
    <property type="molecule type" value="Genomic_DNA"/>
</dbReference>
<feature type="domain" description="PASTA" evidence="4">
    <location>
        <begin position="595"/>
        <end position="654"/>
    </location>
</feature>
<evidence type="ECO:0000313" key="5">
    <source>
        <dbReference type="EMBL" id="VBB05315.1"/>
    </source>
</evidence>